<dbReference type="GO" id="GO:0008168">
    <property type="term" value="F:methyltransferase activity"/>
    <property type="evidence" value="ECO:0007669"/>
    <property type="project" value="UniProtKB-KW"/>
</dbReference>
<sequence length="210" mass="22882">MALHESRAGRAGPFAQRPAREPRDALEFLRGFLRHPAQVGSVVPSSHRLEQRLVRNAALAQARTVVELGPGTGGTTAAFLRAMQPSARLLAIELDTHFHALLQTKLHDPRLLLEQASAEQIESLLAARRLPAPDAILSGIPFSTMPADVSDRIAAAVAKVLRPGGRFVAYQVRPHVATYTTPYLGEPAAEWEWVNVPPMRVFTWVKPAAA</sequence>
<dbReference type="EMBL" id="SMLK01000001">
    <property type="protein sequence ID" value="TFZ07958.1"/>
    <property type="molecule type" value="Genomic_DNA"/>
</dbReference>
<evidence type="ECO:0000313" key="2">
    <source>
        <dbReference type="EMBL" id="TFZ07958.1"/>
    </source>
</evidence>
<evidence type="ECO:0000259" key="1">
    <source>
        <dbReference type="Pfam" id="PF13649"/>
    </source>
</evidence>
<reference evidence="2 3" key="1">
    <citation type="submission" date="2019-03" db="EMBL/GenBank/DDBJ databases">
        <title>Ramlibacter sp. 18x22-1, whole genome shotgun sequence.</title>
        <authorList>
            <person name="Zhang X."/>
            <person name="Feng G."/>
            <person name="Zhu H."/>
        </authorList>
    </citation>
    <scope>NUCLEOTIDE SEQUENCE [LARGE SCALE GENOMIC DNA]</scope>
    <source>
        <strain evidence="2 3">18x22-1</strain>
    </source>
</reference>
<keyword evidence="2" id="KW-0489">Methyltransferase</keyword>
<dbReference type="InterPro" id="IPR029063">
    <property type="entry name" value="SAM-dependent_MTases_sf"/>
</dbReference>
<evidence type="ECO:0000313" key="3">
    <source>
        <dbReference type="Proteomes" id="UP000297839"/>
    </source>
</evidence>
<dbReference type="SUPFAM" id="SSF53335">
    <property type="entry name" value="S-adenosyl-L-methionine-dependent methyltransferases"/>
    <property type="match status" value="1"/>
</dbReference>
<dbReference type="Pfam" id="PF13649">
    <property type="entry name" value="Methyltransf_25"/>
    <property type="match status" value="1"/>
</dbReference>
<gene>
    <name evidence="2" type="ORF">EZ216_01975</name>
</gene>
<dbReference type="RefSeq" id="WP_135247896.1">
    <property type="nucleotide sequence ID" value="NZ_SMLK01000001.1"/>
</dbReference>
<protein>
    <submittedName>
        <fullName evidence="2">Methyltransferase domain-containing protein</fullName>
    </submittedName>
</protein>
<comment type="caution">
    <text evidence="2">The sequence shown here is derived from an EMBL/GenBank/DDBJ whole genome shotgun (WGS) entry which is preliminary data.</text>
</comment>
<organism evidence="2 3">
    <name type="scientific">Ramlibacter humi</name>
    <dbReference type="NCBI Taxonomy" id="2530451"/>
    <lineage>
        <taxon>Bacteria</taxon>
        <taxon>Pseudomonadati</taxon>
        <taxon>Pseudomonadota</taxon>
        <taxon>Betaproteobacteria</taxon>
        <taxon>Burkholderiales</taxon>
        <taxon>Comamonadaceae</taxon>
        <taxon>Ramlibacter</taxon>
    </lineage>
</organism>
<accession>A0A4Z0CBY6</accession>
<keyword evidence="2" id="KW-0808">Transferase</keyword>
<dbReference type="AlphaFoldDB" id="A0A4Z0CBY6"/>
<name>A0A4Z0CBY6_9BURK</name>
<dbReference type="CDD" id="cd02440">
    <property type="entry name" value="AdoMet_MTases"/>
    <property type="match status" value="1"/>
</dbReference>
<feature type="domain" description="Methyltransferase" evidence="1">
    <location>
        <begin position="65"/>
        <end position="165"/>
    </location>
</feature>
<dbReference type="GO" id="GO:0032259">
    <property type="term" value="P:methylation"/>
    <property type="evidence" value="ECO:0007669"/>
    <property type="project" value="UniProtKB-KW"/>
</dbReference>
<keyword evidence="3" id="KW-1185">Reference proteome</keyword>
<dbReference type="OrthoDB" id="9805585at2"/>
<dbReference type="InterPro" id="IPR041698">
    <property type="entry name" value="Methyltransf_25"/>
</dbReference>
<proteinExistence type="predicted"/>
<dbReference type="Gene3D" id="3.40.50.150">
    <property type="entry name" value="Vaccinia Virus protein VP39"/>
    <property type="match status" value="1"/>
</dbReference>
<dbReference type="Proteomes" id="UP000297839">
    <property type="component" value="Unassembled WGS sequence"/>
</dbReference>